<name>A0A4U0FGT6_9BACL</name>
<sequence length="469" mass="53053">MSGLKERLERLRASAMAAQAAEKRDEAESTEWSARESASSPTSAEEAAKLHPAFRRLGVEECTNEAGSFLLRRIVYPYPYRHGRYALEDLRLCAPHLQPVAWRQNRSDKKKRWVPETADEFPAPEASGLLFLDTETTGLGVGTGNVPFMIGIGRYRQDAFVVEQTLIRHPGEERAMLTWLQEQFRGVTHLVTYNGRTFDWPVLVNRFILNGWRRSSAEPGHLDLLHPSRALWKYTLPTCRLSTVEEERLGIIREQDVPGSLAPELYVRYLGDGNPEHLYGVYVHNEKDVLTLASLAVHFGHLLGGGLGTAAEEPTDAEERFRTGAWLEQHGQPSEAERLYDLLAEATEQGEGGGEIGWRLALAAKYKRLGSLHRAVPMWEQAASLAEASRLPRLEAHLELAMYYEHRLKDFASALRYAESALGLARRRASLVRLSAAGRQERERLERRVNRLKRKLLREQLEKTAGFAE</sequence>
<dbReference type="SUPFAM" id="SSF48452">
    <property type="entry name" value="TPR-like"/>
    <property type="match status" value="1"/>
</dbReference>
<dbReference type="InterPro" id="IPR038720">
    <property type="entry name" value="YprB_RNase_H-like_dom"/>
</dbReference>
<dbReference type="AlphaFoldDB" id="A0A4U0FGT6"/>
<feature type="region of interest" description="Disordered" evidence="2">
    <location>
        <begin position="15"/>
        <end position="47"/>
    </location>
</feature>
<feature type="coiled-coil region" evidence="1">
    <location>
        <begin position="435"/>
        <end position="462"/>
    </location>
</feature>
<protein>
    <recommendedName>
        <fullName evidence="3">YprB ribonuclease H-like domain-containing protein</fullName>
    </recommendedName>
</protein>
<organism evidence="4 5">
    <name type="scientific">Cohnella pontilimi</name>
    <dbReference type="NCBI Taxonomy" id="2564100"/>
    <lineage>
        <taxon>Bacteria</taxon>
        <taxon>Bacillati</taxon>
        <taxon>Bacillota</taxon>
        <taxon>Bacilli</taxon>
        <taxon>Bacillales</taxon>
        <taxon>Paenibacillaceae</taxon>
        <taxon>Cohnella</taxon>
    </lineage>
</organism>
<accession>A0A4U0FGT6</accession>
<evidence type="ECO:0000256" key="1">
    <source>
        <dbReference type="SAM" id="Coils"/>
    </source>
</evidence>
<dbReference type="EMBL" id="SUPK01000001">
    <property type="protein sequence ID" value="TJY44226.1"/>
    <property type="molecule type" value="Genomic_DNA"/>
</dbReference>
<dbReference type="Gene3D" id="3.30.420.10">
    <property type="entry name" value="Ribonuclease H-like superfamily/Ribonuclease H"/>
    <property type="match status" value="1"/>
</dbReference>
<feature type="domain" description="YprB ribonuclease H-like" evidence="3">
    <location>
        <begin position="130"/>
        <end position="298"/>
    </location>
</feature>
<keyword evidence="5" id="KW-1185">Reference proteome</keyword>
<dbReference type="OrthoDB" id="9790530at2"/>
<dbReference type="InterPro" id="IPR011990">
    <property type="entry name" value="TPR-like_helical_dom_sf"/>
</dbReference>
<evidence type="ECO:0000313" key="4">
    <source>
        <dbReference type="EMBL" id="TJY44226.1"/>
    </source>
</evidence>
<comment type="caution">
    <text evidence="4">The sequence shown here is derived from an EMBL/GenBank/DDBJ whole genome shotgun (WGS) entry which is preliminary data.</text>
</comment>
<dbReference type="Gene3D" id="1.25.40.10">
    <property type="entry name" value="Tetratricopeptide repeat domain"/>
    <property type="match status" value="1"/>
</dbReference>
<proteinExistence type="predicted"/>
<reference evidence="4 5" key="1">
    <citation type="submission" date="2019-04" db="EMBL/GenBank/DDBJ databases">
        <title>Cohnella sp. nov., isolated from soil.</title>
        <authorList>
            <person name="Kim W."/>
        </authorList>
    </citation>
    <scope>NUCLEOTIDE SEQUENCE [LARGE SCALE GENOMIC DNA]</scope>
    <source>
        <strain evidence="4 5">CAU 1483</strain>
    </source>
</reference>
<gene>
    <name evidence="4" type="ORF">E5161_02215</name>
</gene>
<evidence type="ECO:0000256" key="2">
    <source>
        <dbReference type="SAM" id="MobiDB-lite"/>
    </source>
</evidence>
<dbReference type="InterPro" id="IPR036397">
    <property type="entry name" value="RNaseH_sf"/>
</dbReference>
<dbReference type="RefSeq" id="WP_136775980.1">
    <property type="nucleotide sequence ID" value="NZ_SUPK01000001.1"/>
</dbReference>
<dbReference type="SUPFAM" id="SSF53098">
    <property type="entry name" value="Ribonuclease H-like"/>
    <property type="match status" value="1"/>
</dbReference>
<feature type="compositionally biased region" description="Low complexity" evidence="2">
    <location>
        <begin position="35"/>
        <end position="45"/>
    </location>
</feature>
<dbReference type="PANTHER" id="PTHR38462">
    <property type="entry name" value="EXONUCLEASE-LIKE PROTEIN"/>
    <property type="match status" value="1"/>
</dbReference>
<evidence type="ECO:0000313" key="5">
    <source>
        <dbReference type="Proteomes" id="UP000309673"/>
    </source>
</evidence>
<evidence type="ECO:0000259" key="3">
    <source>
        <dbReference type="Pfam" id="PF13482"/>
    </source>
</evidence>
<dbReference type="Pfam" id="PF13482">
    <property type="entry name" value="RNase_H_2"/>
    <property type="match status" value="1"/>
</dbReference>
<dbReference type="Proteomes" id="UP000309673">
    <property type="component" value="Unassembled WGS sequence"/>
</dbReference>
<dbReference type="GO" id="GO:0003676">
    <property type="term" value="F:nucleic acid binding"/>
    <property type="evidence" value="ECO:0007669"/>
    <property type="project" value="InterPro"/>
</dbReference>
<dbReference type="PANTHER" id="PTHR38462:SF1">
    <property type="entry name" value="YPRB RIBONUCLEASE H-LIKE DOMAIN-CONTAINING PROTEIN"/>
    <property type="match status" value="1"/>
</dbReference>
<dbReference type="InterPro" id="IPR012337">
    <property type="entry name" value="RNaseH-like_sf"/>
</dbReference>
<keyword evidence="1" id="KW-0175">Coiled coil</keyword>